<dbReference type="AlphaFoldDB" id="A0A1I8FJ63"/>
<keyword evidence="2" id="KW-1185">Reference proteome</keyword>
<reference evidence="3" key="1">
    <citation type="submission" date="2016-11" db="UniProtKB">
        <authorList>
            <consortium name="WormBaseParasite"/>
        </authorList>
    </citation>
    <scope>IDENTIFICATION</scope>
</reference>
<feature type="region of interest" description="Disordered" evidence="1">
    <location>
        <begin position="98"/>
        <end position="137"/>
    </location>
</feature>
<organism evidence="2 3">
    <name type="scientific">Macrostomum lignano</name>
    <dbReference type="NCBI Taxonomy" id="282301"/>
    <lineage>
        <taxon>Eukaryota</taxon>
        <taxon>Metazoa</taxon>
        <taxon>Spiralia</taxon>
        <taxon>Lophotrochozoa</taxon>
        <taxon>Platyhelminthes</taxon>
        <taxon>Rhabditophora</taxon>
        <taxon>Macrostomorpha</taxon>
        <taxon>Macrostomida</taxon>
        <taxon>Macrostomidae</taxon>
        <taxon>Macrostomum</taxon>
    </lineage>
</organism>
<protein>
    <submittedName>
        <fullName evidence="3">Os01g0778700 protein</fullName>
    </submittedName>
</protein>
<accession>A0A1I8FJ63</accession>
<name>A0A1I8FJ63_9PLAT</name>
<evidence type="ECO:0000313" key="3">
    <source>
        <dbReference type="WBParaSite" id="maker-unitig_37193-snap-gene-0.2-mRNA-1"/>
    </source>
</evidence>
<sequence length="137" mass="14902">LAASPSPPRRAAAAAVIYEATFSTTTTRRETTRFDAGYQHRHAAWFEPRRAATRHGAASRCQSAGDTARELARRPYMRGLNPSHYGPCKLRQFRGRVVDADPGARRPEPPDRSSLPGLKGLANVPSGRHRAAAASTI</sequence>
<proteinExistence type="predicted"/>
<evidence type="ECO:0000256" key="1">
    <source>
        <dbReference type="SAM" id="MobiDB-lite"/>
    </source>
</evidence>
<feature type="compositionally biased region" description="Basic and acidic residues" evidence="1">
    <location>
        <begin position="98"/>
        <end position="111"/>
    </location>
</feature>
<dbReference type="Proteomes" id="UP000095280">
    <property type="component" value="Unplaced"/>
</dbReference>
<dbReference type="WBParaSite" id="maker-unitig_37193-snap-gene-0.2-mRNA-1">
    <property type="protein sequence ID" value="maker-unitig_37193-snap-gene-0.2-mRNA-1"/>
    <property type="gene ID" value="maker-unitig_37193-snap-gene-0.2"/>
</dbReference>
<evidence type="ECO:0000313" key="2">
    <source>
        <dbReference type="Proteomes" id="UP000095280"/>
    </source>
</evidence>